<dbReference type="GO" id="GO:0005634">
    <property type="term" value="C:nucleus"/>
    <property type="evidence" value="ECO:0007669"/>
    <property type="project" value="UniProtKB-SubCell"/>
</dbReference>
<name>A0A2G2WDD8_CAPBA</name>
<organism evidence="9 10">
    <name type="scientific">Capsicum baccatum</name>
    <name type="common">Peruvian pepper</name>
    <dbReference type="NCBI Taxonomy" id="33114"/>
    <lineage>
        <taxon>Eukaryota</taxon>
        <taxon>Viridiplantae</taxon>
        <taxon>Streptophyta</taxon>
        <taxon>Embryophyta</taxon>
        <taxon>Tracheophyta</taxon>
        <taxon>Spermatophyta</taxon>
        <taxon>Magnoliopsida</taxon>
        <taxon>eudicotyledons</taxon>
        <taxon>Gunneridae</taxon>
        <taxon>Pentapetalae</taxon>
        <taxon>asterids</taxon>
        <taxon>lamiids</taxon>
        <taxon>Solanales</taxon>
        <taxon>Solanaceae</taxon>
        <taxon>Solanoideae</taxon>
        <taxon>Capsiceae</taxon>
        <taxon>Capsicum</taxon>
    </lineage>
</organism>
<proteinExistence type="inferred from homology"/>
<comment type="caution">
    <text evidence="9">The sequence shown here is derived from an EMBL/GenBank/DDBJ whole genome shotgun (WGS) entry which is preliminary data.</text>
</comment>
<dbReference type="GO" id="GO:0035267">
    <property type="term" value="C:NuA4 histone acetyltransferase complex"/>
    <property type="evidence" value="ECO:0007669"/>
    <property type="project" value="InterPro"/>
</dbReference>
<dbReference type="STRING" id="33114.A0A2G2WDD8"/>
<keyword evidence="10" id="KW-1185">Reference proteome</keyword>
<dbReference type="PANTHER" id="PTHR14898">
    <property type="entry name" value="ENHANCER OF POLYCOMB"/>
    <property type="match status" value="1"/>
</dbReference>
<feature type="domain" description="Enhancer of polycomb-like N-terminal" evidence="8">
    <location>
        <begin position="524"/>
        <end position="616"/>
    </location>
</feature>
<reference evidence="9 10" key="1">
    <citation type="journal article" date="2017" name="Genome Biol.">
        <title>New reference genome sequences of hot pepper reveal the massive evolution of plant disease-resistance genes by retroduplication.</title>
        <authorList>
            <person name="Kim S."/>
            <person name="Park J."/>
            <person name="Yeom S.I."/>
            <person name="Kim Y.M."/>
            <person name="Seo E."/>
            <person name="Kim K.T."/>
            <person name="Kim M.S."/>
            <person name="Lee J.M."/>
            <person name="Cheong K."/>
            <person name="Shin H.S."/>
            <person name="Kim S.B."/>
            <person name="Han K."/>
            <person name="Lee J."/>
            <person name="Park M."/>
            <person name="Lee H.A."/>
            <person name="Lee H.Y."/>
            <person name="Lee Y."/>
            <person name="Oh S."/>
            <person name="Lee J.H."/>
            <person name="Choi E."/>
            <person name="Choi E."/>
            <person name="Lee S.E."/>
            <person name="Jeon J."/>
            <person name="Kim H."/>
            <person name="Choi G."/>
            <person name="Song H."/>
            <person name="Lee J."/>
            <person name="Lee S.C."/>
            <person name="Kwon J.K."/>
            <person name="Lee H.Y."/>
            <person name="Koo N."/>
            <person name="Hong Y."/>
            <person name="Kim R.W."/>
            <person name="Kang W.H."/>
            <person name="Huh J.H."/>
            <person name="Kang B.C."/>
            <person name="Yang T.J."/>
            <person name="Lee Y.H."/>
            <person name="Bennetzen J.L."/>
            <person name="Choi D."/>
        </authorList>
    </citation>
    <scope>NUCLEOTIDE SEQUENCE [LARGE SCALE GENOMIC DNA]</scope>
    <source>
        <strain evidence="10">cv. PBC81</strain>
    </source>
</reference>
<dbReference type="AlphaFoldDB" id="A0A2G2WDD8"/>
<evidence type="ECO:0000256" key="5">
    <source>
        <dbReference type="ARBA" id="ARBA00023242"/>
    </source>
</evidence>
<reference evidence="10" key="2">
    <citation type="journal article" date="2017" name="J. Anim. Genet.">
        <title>Multiple reference genome sequences of hot pepper reveal the massive evolution of plant disease resistance genes by retroduplication.</title>
        <authorList>
            <person name="Kim S."/>
            <person name="Park J."/>
            <person name="Yeom S.-I."/>
            <person name="Kim Y.-M."/>
            <person name="Seo E."/>
            <person name="Kim K.-T."/>
            <person name="Kim M.-S."/>
            <person name="Lee J.M."/>
            <person name="Cheong K."/>
            <person name="Shin H.-S."/>
            <person name="Kim S.-B."/>
            <person name="Han K."/>
            <person name="Lee J."/>
            <person name="Park M."/>
            <person name="Lee H.-A."/>
            <person name="Lee H.-Y."/>
            <person name="Lee Y."/>
            <person name="Oh S."/>
            <person name="Lee J.H."/>
            <person name="Choi E."/>
            <person name="Choi E."/>
            <person name="Lee S.E."/>
            <person name="Jeon J."/>
            <person name="Kim H."/>
            <person name="Choi G."/>
            <person name="Song H."/>
            <person name="Lee J."/>
            <person name="Lee S.-C."/>
            <person name="Kwon J.-K."/>
            <person name="Lee H.-Y."/>
            <person name="Koo N."/>
            <person name="Hong Y."/>
            <person name="Kim R.W."/>
            <person name="Kang W.-H."/>
            <person name="Huh J.H."/>
            <person name="Kang B.-C."/>
            <person name="Yang T.-J."/>
            <person name="Lee Y.-H."/>
            <person name="Bennetzen J.L."/>
            <person name="Choi D."/>
        </authorList>
    </citation>
    <scope>NUCLEOTIDE SEQUENCE [LARGE SCALE GENOMIC DNA]</scope>
    <source>
        <strain evidence="10">cv. PBC81</strain>
    </source>
</reference>
<evidence type="ECO:0000256" key="4">
    <source>
        <dbReference type="ARBA" id="ARBA00023163"/>
    </source>
</evidence>
<dbReference type="OrthoDB" id="435275at2759"/>
<evidence type="ECO:0000259" key="8">
    <source>
        <dbReference type="Pfam" id="PF10513"/>
    </source>
</evidence>
<dbReference type="Proteomes" id="UP000224567">
    <property type="component" value="Unassembled WGS sequence"/>
</dbReference>
<feature type="compositionally biased region" description="Acidic residues" evidence="7">
    <location>
        <begin position="908"/>
        <end position="925"/>
    </location>
</feature>
<evidence type="ECO:0000256" key="1">
    <source>
        <dbReference type="ARBA" id="ARBA00004123"/>
    </source>
</evidence>
<evidence type="ECO:0000313" key="9">
    <source>
        <dbReference type="EMBL" id="PHT43263.1"/>
    </source>
</evidence>
<dbReference type="InterPro" id="IPR024943">
    <property type="entry name" value="Enhancer_polycomb"/>
</dbReference>
<keyword evidence="3 6" id="KW-0805">Transcription regulation</keyword>
<evidence type="ECO:0000256" key="3">
    <source>
        <dbReference type="ARBA" id="ARBA00023015"/>
    </source>
</evidence>
<comment type="similarity">
    <text evidence="2 6">Belongs to the enhancer of polycomb family.</text>
</comment>
<sequence length="949" mass="107509">MPSVGGMRRTTRVFGARVLRSGRRLLSPGDGEVKRAKHGDEWIGLLDNVGGGVVVDATTKCKKNGWVKKDCGPTQEVEQTDIDVDRKAVDELEVPEARVVENVSPDSNVVRRWGAVYTRKRKRADLIRNDTEEGRVLTEVRRFGKHFVRKKKVRSAYSKDTDNSEDGEVSTDNVIVNTSYGSGYWVSCLLNCILMYLRRSTVSLQQIFGFINSDPLKSVYSLHGILLLQDQTLTEIKTGACVISGVRCSVPVFSLDFSTVPCCFIYLHSSLLLRFVAMSSALVTYAKVAIDEVTVTNDVEIVSCLTPVNNQSALNVVASEVCDSKKIEVMNPTVGLPKLAARYLQPRNRNIQKRRSSLSSMRGKHSSFATQNANGVLTSDRLRFRREGLRFSSRASQYELRSSRQKASTPSVKELKSALAALTQDIDATSCSANILVIEPDRCYREEGAVITMELSAAKQWILAVKIGGVRRFDLTAEKVMRPCSSNRVTHDIIWVGDSGWKLEFPDRQDWMIFKELYKECSDRNAQPPAVSIIPVPGVREVSGYAESNPPKFARPVSYITVKHDELARALARKTANYDMDCDDEEWLRSFNDQSSLENNHLSVESFELLIDTFEKGFYCNPDDYSDEKAAINSCLNKEKKEFVEAVYSYWFKKRNQSRSSLIKIFQCYQPRRTQVILKSVFRKKRSFKRQGSQAGRGKQRPFLQAVVTEKDALQQQKAVLKVKEAKAAASKSEDLAVRMRQKAQQLMENADLATYKAMMALRIAEAAKIAKSTEAVAPFFIIKHERFVCRSYEGKWIKTPQLVYEEKYIAARREIASDMIDYYKIEDDYTKNLEFVAVKQLLVKGPCRKIFLVEGSEGIKILQSLLNEQFNVIHIFAVDDFEEPISAPTLFHHTEAYFIECEYGTDAESETNSDDNGESNDEEYNSGKLEVIKMQQNIKLNEKLDHYK</sequence>
<evidence type="ECO:0000256" key="6">
    <source>
        <dbReference type="RuleBase" id="RU361124"/>
    </source>
</evidence>
<evidence type="ECO:0000313" key="10">
    <source>
        <dbReference type="Proteomes" id="UP000224567"/>
    </source>
</evidence>
<keyword evidence="5 6" id="KW-0539">Nucleus</keyword>
<comment type="subcellular location">
    <subcellularLocation>
        <location evidence="1 6">Nucleus</location>
    </subcellularLocation>
</comment>
<accession>A0A2G2WDD8</accession>
<protein>
    <recommendedName>
        <fullName evidence="6">Enhancer of polycomb-like protein</fullName>
    </recommendedName>
</protein>
<keyword evidence="4 6" id="KW-0804">Transcription</keyword>
<feature type="region of interest" description="Disordered" evidence="7">
    <location>
        <begin position="908"/>
        <end position="927"/>
    </location>
</feature>
<dbReference type="Pfam" id="PF10513">
    <property type="entry name" value="EPL1"/>
    <property type="match status" value="1"/>
</dbReference>
<dbReference type="InterPro" id="IPR019542">
    <property type="entry name" value="Enhancer_polycomb-like_N"/>
</dbReference>
<dbReference type="EMBL" id="MLFT02000007">
    <property type="protein sequence ID" value="PHT43263.1"/>
    <property type="molecule type" value="Genomic_DNA"/>
</dbReference>
<evidence type="ECO:0000256" key="2">
    <source>
        <dbReference type="ARBA" id="ARBA00008035"/>
    </source>
</evidence>
<evidence type="ECO:0000256" key="7">
    <source>
        <dbReference type="SAM" id="MobiDB-lite"/>
    </source>
</evidence>
<dbReference type="GO" id="GO:0006357">
    <property type="term" value="P:regulation of transcription by RNA polymerase II"/>
    <property type="evidence" value="ECO:0007669"/>
    <property type="project" value="InterPro"/>
</dbReference>
<gene>
    <name evidence="9" type="ORF">CQW23_17288</name>
</gene>